<gene>
    <name evidence="2" type="ORF">GCM10011505_44410</name>
</gene>
<evidence type="ECO:0000256" key="1">
    <source>
        <dbReference type="SAM" id="Phobius"/>
    </source>
</evidence>
<feature type="transmembrane region" description="Helical" evidence="1">
    <location>
        <begin position="185"/>
        <end position="206"/>
    </location>
</feature>
<dbReference type="RefSeq" id="WP_188582044.1">
    <property type="nucleotide sequence ID" value="NZ_BMDZ01000080.1"/>
</dbReference>
<comment type="caution">
    <text evidence="2">The sequence shown here is derived from an EMBL/GenBank/DDBJ whole genome shotgun (WGS) entry which is preliminary data.</text>
</comment>
<feature type="transmembrane region" description="Helical" evidence="1">
    <location>
        <begin position="70"/>
        <end position="94"/>
    </location>
</feature>
<accession>A0ABQ1J3A1</accession>
<dbReference type="Proteomes" id="UP000603352">
    <property type="component" value="Unassembled WGS sequence"/>
</dbReference>
<feature type="transmembrane region" description="Helical" evidence="1">
    <location>
        <begin position="100"/>
        <end position="123"/>
    </location>
</feature>
<dbReference type="EMBL" id="BMDZ01000080">
    <property type="protein sequence ID" value="GGB58703.1"/>
    <property type="molecule type" value="Genomic_DNA"/>
</dbReference>
<feature type="transmembrane region" description="Helical" evidence="1">
    <location>
        <begin position="45"/>
        <end position="63"/>
    </location>
</feature>
<feature type="transmembrane region" description="Helical" evidence="1">
    <location>
        <begin position="344"/>
        <end position="365"/>
    </location>
</feature>
<evidence type="ECO:0000313" key="3">
    <source>
        <dbReference type="Proteomes" id="UP000603352"/>
    </source>
</evidence>
<organism evidence="2 3">
    <name type="scientific">Tistrella bauzanensis</name>
    <dbReference type="NCBI Taxonomy" id="657419"/>
    <lineage>
        <taxon>Bacteria</taxon>
        <taxon>Pseudomonadati</taxon>
        <taxon>Pseudomonadota</taxon>
        <taxon>Alphaproteobacteria</taxon>
        <taxon>Geminicoccales</taxon>
        <taxon>Geminicoccaceae</taxon>
        <taxon>Tistrella</taxon>
    </lineage>
</organism>
<feature type="transmembrane region" description="Helical" evidence="1">
    <location>
        <begin position="377"/>
        <end position="407"/>
    </location>
</feature>
<keyword evidence="3" id="KW-1185">Reference proteome</keyword>
<feature type="transmembrane region" description="Helical" evidence="1">
    <location>
        <begin position="419"/>
        <end position="442"/>
    </location>
</feature>
<feature type="transmembrane region" description="Helical" evidence="1">
    <location>
        <begin position="21"/>
        <end position="39"/>
    </location>
</feature>
<name>A0ABQ1J3A1_9PROT</name>
<sequence>MRPSAPNTPSAGRTYPPHTRAAALVMIATVPLVLLAWLFKTPGWSLAAGIALLAYLALTWADLRRSTRRAVGAMLIIGWSALLITGADPVSLAARLSDNAVVGVLIVACGMLAVPAASPRYVAELSRLVSGASGRRPPLSRLALVFWTGHLLGALLNISALSVLLPALGGARARDNRLMRSLHRGFALAGFWSPFYATVAIVLIAYPGAGWRGLLVATLPVLPIAFLLDMAAALRHGRTALARAVVPPTDEARAADAAEAKARDAATAGQRGPSLWLAAGGLACLGIGLDLVMPGPTLVWVIVAALIAAHVWMLWSQGPRATWTRLVRPRLIGPPGMTLQANEIAVFAAAGPLAAGLAAILAPAAPDIAAAANAVPLWLAILAVQMAIFGLSHLGVHPVASILLVAGALPDQVVAGREALFAGASLAGYTLTLLASPFSVTGQVFASLTGASPWNQTVTRNIGYALIMGLAVAFWLDLGALSLLAVLD</sequence>
<feature type="transmembrane region" description="Helical" evidence="1">
    <location>
        <begin position="462"/>
        <end position="487"/>
    </location>
</feature>
<keyword evidence="1" id="KW-1133">Transmembrane helix</keyword>
<reference evidence="3" key="1">
    <citation type="journal article" date="2019" name="Int. J. Syst. Evol. Microbiol.">
        <title>The Global Catalogue of Microorganisms (GCM) 10K type strain sequencing project: providing services to taxonomists for standard genome sequencing and annotation.</title>
        <authorList>
            <consortium name="The Broad Institute Genomics Platform"/>
            <consortium name="The Broad Institute Genome Sequencing Center for Infectious Disease"/>
            <person name="Wu L."/>
            <person name="Ma J."/>
        </authorList>
    </citation>
    <scope>NUCLEOTIDE SEQUENCE [LARGE SCALE GENOMIC DNA]</scope>
    <source>
        <strain evidence="3">CGMCC 1.10188</strain>
    </source>
</reference>
<keyword evidence="1" id="KW-0812">Transmembrane</keyword>
<proteinExistence type="predicted"/>
<feature type="transmembrane region" description="Helical" evidence="1">
    <location>
        <begin position="144"/>
        <end position="165"/>
    </location>
</feature>
<feature type="transmembrane region" description="Helical" evidence="1">
    <location>
        <begin position="297"/>
        <end position="315"/>
    </location>
</feature>
<feature type="transmembrane region" description="Helical" evidence="1">
    <location>
        <begin position="213"/>
        <end position="234"/>
    </location>
</feature>
<keyword evidence="1" id="KW-0472">Membrane</keyword>
<evidence type="ECO:0000313" key="2">
    <source>
        <dbReference type="EMBL" id="GGB58703.1"/>
    </source>
</evidence>
<protein>
    <submittedName>
        <fullName evidence="2">Uncharacterized protein</fullName>
    </submittedName>
</protein>